<name>A0ABD3H6B9_9MARC</name>
<reference evidence="3 4" key="1">
    <citation type="submission" date="2024-09" db="EMBL/GenBank/DDBJ databases">
        <title>Chromosome-scale assembly of Riccia sorocarpa.</title>
        <authorList>
            <person name="Paukszto L."/>
        </authorList>
    </citation>
    <scope>NUCLEOTIDE SEQUENCE [LARGE SCALE GENOMIC DNA]</scope>
    <source>
        <strain evidence="3">LP-2024</strain>
        <tissue evidence="3">Aerial parts of the thallus</tissue>
    </source>
</reference>
<keyword evidence="4" id="KW-1185">Reference proteome</keyword>
<feature type="coiled-coil region" evidence="1">
    <location>
        <begin position="270"/>
        <end position="299"/>
    </location>
</feature>
<evidence type="ECO:0000259" key="2">
    <source>
        <dbReference type="Pfam" id="PF03372"/>
    </source>
</evidence>
<dbReference type="Gene3D" id="3.60.10.10">
    <property type="entry name" value="Endonuclease/exonuclease/phosphatase"/>
    <property type="match status" value="1"/>
</dbReference>
<dbReference type="Pfam" id="PF03372">
    <property type="entry name" value="Exo_endo_phos"/>
    <property type="match status" value="1"/>
</dbReference>
<dbReference type="AlphaFoldDB" id="A0ABD3H6B9"/>
<evidence type="ECO:0000256" key="1">
    <source>
        <dbReference type="SAM" id="Coils"/>
    </source>
</evidence>
<dbReference type="InterPro" id="IPR005135">
    <property type="entry name" value="Endo/exonuclease/phosphatase"/>
</dbReference>
<accession>A0ABD3H6B9</accession>
<evidence type="ECO:0000313" key="4">
    <source>
        <dbReference type="Proteomes" id="UP001633002"/>
    </source>
</evidence>
<protein>
    <recommendedName>
        <fullName evidence="2">Endonuclease/exonuclease/phosphatase domain-containing protein</fullName>
    </recommendedName>
</protein>
<sequence>MGDRDEVDDRAGEESERYYSAEVEAGLVELFGTAHSVHIPLEEVLGYDSTPEEIPVDIPVIAATSKEAEELFSVLSEAGVLKLPVASEQEVRSLLNLADGPNPIIDKWGVWKTYQVQLERDLSVTDRICYRFSSMDTVPSLSKLSKQVDTNAGKISELTAEILEVKSLVLEIRAEIQKIRRNMEDQEGSIVMQLKTLSATIGDQQAALQVIQEQRTEVAAPILEFQEAVSKIEDRMRTYAEVARESQMVVLKEQECARQLEMDTKLKAFAEAAREAHVTAEAEREKEESARMARRLNLRVVGMTEESEEDTRAIVTTLFKDTLRVLEPGVVTAYRIGKREGQPRTILVKFDTVASTGIVFWNVRGLSDATKEGNNTLWQDVDIIALTETWSRQEELGVTFTGFTCLASVWNQKRGSRGRGFGGVAVWVKDGLEADIQVEHTDPLNQFLCLKLQNNHAVSFLLVAYFAPWGSPVCKTRECDSSPFLGISKIIQKIKGKGPIWVLGDFNSRVGWFQNPDLPQEGSSHRVRETAPACWDRWSDDDGRNQMADRFEEFLRTCDLTIVNGTGKFSSTRSYTYIGPAGSSVIDYLLASREARERVAEFTLGQLVPDSDHRPLICTILGFDKTNVVSRRKPIVTIVLRDDGKDRYERLVSNRLPAAGLDTKKVTQVLVHSIREVTVSSQVGRCSWFDADCARERAKTLTAGPQECGPIFCAYNHFIRAKKRKLIRAQQVLLEKEWMHSPQLFWARFRTRSPASDLSPIALREHVSNLYFFPEATPMPIPSGPVCTFTSDEVDSELRRMNVGRAADLFGLKIEFFRWGGEASEWGEGDKLRGQLTEKVLDRIWHNPSSRLLYYRRDIARERTLTEQAYLTESFPLKIRHLIAKYRISSHDLQVEVGRWRNIPREQRICTLCDLQKVENEYHVILACPRYSHIRISQGIDMEDLLDFFALPPFRVGLFLLSIDNTRRSACGYRY</sequence>
<proteinExistence type="predicted"/>
<dbReference type="Proteomes" id="UP001633002">
    <property type="component" value="Unassembled WGS sequence"/>
</dbReference>
<feature type="domain" description="Endonuclease/exonuclease/phosphatase" evidence="2">
    <location>
        <begin position="361"/>
        <end position="613"/>
    </location>
</feature>
<dbReference type="EMBL" id="JBJQOH010000005">
    <property type="protein sequence ID" value="KAL3686391.1"/>
    <property type="molecule type" value="Genomic_DNA"/>
</dbReference>
<evidence type="ECO:0000313" key="3">
    <source>
        <dbReference type="EMBL" id="KAL3686391.1"/>
    </source>
</evidence>
<gene>
    <name evidence="3" type="ORF">R1sor_008965</name>
</gene>
<dbReference type="SUPFAM" id="SSF56219">
    <property type="entry name" value="DNase I-like"/>
    <property type="match status" value="1"/>
</dbReference>
<dbReference type="InterPro" id="IPR036691">
    <property type="entry name" value="Endo/exonu/phosph_ase_sf"/>
</dbReference>
<keyword evidence="1" id="KW-0175">Coiled coil</keyword>
<organism evidence="3 4">
    <name type="scientific">Riccia sorocarpa</name>
    <dbReference type="NCBI Taxonomy" id="122646"/>
    <lineage>
        <taxon>Eukaryota</taxon>
        <taxon>Viridiplantae</taxon>
        <taxon>Streptophyta</taxon>
        <taxon>Embryophyta</taxon>
        <taxon>Marchantiophyta</taxon>
        <taxon>Marchantiopsida</taxon>
        <taxon>Marchantiidae</taxon>
        <taxon>Marchantiales</taxon>
        <taxon>Ricciaceae</taxon>
        <taxon>Riccia</taxon>
    </lineage>
</organism>
<comment type="caution">
    <text evidence="3">The sequence shown here is derived from an EMBL/GenBank/DDBJ whole genome shotgun (WGS) entry which is preliminary data.</text>
</comment>